<evidence type="ECO:0000313" key="3">
    <source>
        <dbReference type="Proteomes" id="UP000595841"/>
    </source>
</evidence>
<dbReference type="Pfam" id="PF01370">
    <property type="entry name" value="Epimerase"/>
    <property type="match status" value="1"/>
</dbReference>
<dbReference type="PANTHER" id="PTHR43245:SF58">
    <property type="entry name" value="BLL5923 PROTEIN"/>
    <property type="match status" value="1"/>
</dbReference>
<keyword evidence="3" id="KW-1185">Reference proteome</keyword>
<evidence type="ECO:0000259" key="1">
    <source>
        <dbReference type="Pfam" id="PF01370"/>
    </source>
</evidence>
<dbReference type="InterPro" id="IPR001509">
    <property type="entry name" value="Epimerase_deHydtase"/>
</dbReference>
<feature type="domain" description="NAD-dependent epimerase/dehydratase" evidence="1">
    <location>
        <begin position="3"/>
        <end position="204"/>
    </location>
</feature>
<proteinExistence type="predicted"/>
<dbReference type="RefSeq" id="WP_039838048.1">
    <property type="nucleotide sequence ID" value="NZ_CP068595.1"/>
</dbReference>
<gene>
    <name evidence="2" type="ORF">JI735_02325</name>
</gene>
<dbReference type="SUPFAM" id="SSF51735">
    <property type="entry name" value="NAD(P)-binding Rossmann-fold domains"/>
    <property type="match status" value="1"/>
</dbReference>
<dbReference type="InterPro" id="IPR036291">
    <property type="entry name" value="NAD(P)-bd_dom_sf"/>
</dbReference>
<reference evidence="2 3" key="1">
    <citation type="submission" date="2021-01" db="EMBL/GenBank/DDBJ databases">
        <title>Whole genome sequence of Paenibacillus sonchi LMG 24727 for comparative genomics.</title>
        <authorList>
            <person name="Lee G."/>
            <person name="Kim M.-J."/>
            <person name="Lim K."/>
            <person name="Shin J.-H."/>
        </authorList>
    </citation>
    <scope>NUCLEOTIDE SEQUENCE [LARGE SCALE GENOMIC DNA]</scope>
    <source>
        <strain evidence="2 3">LMG 24727</strain>
    </source>
</reference>
<evidence type="ECO:0000313" key="2">
    <source>
        <dbReference type="EMBL" id="QQZ61622.1"/>
    </source>
</evidence>
<dbReference type="AlphaFoldDB" id="A0A974PCS7"/>
<name>A0A974PCS7_9BACL</name>
<dbReference type="InterPro" id="IPR050177">
    <property type="entry name" value="Lipid_A_modif_metabolic_enz"/>
</dbReference>
<accession>A0A974PCS7</accession>
<protein>
    <submittedName>
        <fullName evidence="2">NAD-dependent epimerase/dehydratase family protein</fullName>
    </submittedName>
</protein>
<sequence>MKILVTGENGYIGKKFAAWLKQWPKEYKVDFISVRDDEWKKHKFSDYDVLFHTAALVHKKEKQEMSETYYKVNRDLTVELSKKAKKEGVSQFVFLSTMAVFGMEGSTKNVMVIDKETVEKPNTLYGKSKFQAENEIRKMEEKNFRVTVIRPPIIYGPNCPGNYSKLKKLVLWSPLFPELNNKRSMLYIDNLCEFIRGIVDRKEAGVFHPQNKEYVDIQVLVKHIASNNHKQVRFSRVLANILIFIPEFGILRKLFGSLVYDYELTGDYMVDVEEFESSINKSN</sequence>
<dbReference type="EMBL" id="CP068595">
    <property type="protein sequence ID" value="QQZ61622.1"/>
    <property type="molecule type" value="Genomic_DNA"/>
</dbReference>
<dbReference type="KEGG" id="pson:JI735_02325"/>
<dbReference type="Gene3D" id="3.40.50.720">
    <property type="entry name" value="NAD(P)-binding Rossmann-like Domain"/>
    <property type="match status" value="1"/>
</dbReference>
<organism evidence="2 3">
    <name type="scientific">Paenibacillus sonchi</name>
    <dbReference type="NCBI Taxonomy" id="373687"/>
    <lineage>
        <taxon>Bacteria</taxon>
        <taxon>Bacillati</taxon>
        <taxon>Bacillota</taxon>
        <taxon>Bacilli</taxon>
        <taxon>Bacillales</taxon>
        <taxon>Paenibacillaceae</taxon>
        <taxon>Paenibacillus</taxon>
        <taxon>Paenibacillus sonchi group</taxon>
    </lineage>
</organism>
<dbReference type="PANTHER" id="PTHR43245">
    <property type="entry name" value="BIFUNCTIONAL POLYMYXIN RESISTANCE PROTEIN ARNA"/>
    <property type="match status" value="1"/>
</dbReference>
<dbReference type="Proteomes" id="UP000595841">
    <property type="component" value="Chromosome"/>
</dbReference>